<dbReference type="NCBIfam" id="TIGR02595">
    <property type="entry name" value="PEP_CTERM"/>
    <property type="match status" value="1"/>
</dbReference>
<protein>
    <submittedName>
        <fullName evidence="3">PEP-CTERM sorting domain-containing protein</fullName>
    </submittedName>
</protein>
<dbReference type="InterPro" id="IPR013424">
    <property type="entry name" value="Ice-binding_C"/>
</dbReference>
<name>A0A4Y9SDB8_9BURK</name>
<dbReference type="RefSeq" id="WP_135207860.1">
    <property type="nucleotide sequence ID" value="NZ_SPVF01000177.1"/>
</dbReference>
<organism evidence="3 4">
    <name type="scientific">Zemynaea arenosa</name>
    <dbReference type="NCBI Taxonomy" id="2561931"/>
    <lineage>
        <taxon>Bacteria</taxon>
        <taxon>Pseudomonadati</taxon>
        <taxon>Pseudomonadota</taxon>
        <taxon>Betaproteobacteria</taxon>
        <taxon>Burkholderiales</taxon>
        <taxon>Oxalobacteraceae</taxon>
        <taxon>Telluria group</taxon>
        <taxon>Zemynaea</taxon>
    </lineage>
</organism>
<dbReference type="OrthoDB" id="8753420at2"/>
<dbReference type="EMBL" id="SPVF01000177">
    <property type="protein sequence ID" value="TFW17724.1"/>
    <property type="molecule type" value="Genomic_DNA"/>
</dbReference>
<sequence>MTKMSFAAVCLMSLAGLAPAAQATTLQLPDPNPLISTNYNAFTVYSLDLLNTCSAAGDARCLPGGPYPVASSPGQISDQAIVLTSANGMSNFTSPFANGTPANDVFLTPTGNQSSSYTMVDPGGAFVGDQINRWDIKLSNLQSYLKGGPLVFLFDNNQEGRTSNQFINIWGQARIVDAAGNTVNGMCFEFSKAGGCDTSADPAPAAADYVTVISDYCVDKIDGAAYNIGTAKNANDCPVEPGHTSGGYRVSDNLSTSIAEFAAYSALLSSAALDPNNGGYFLSVNVKYSGNNGGAEQLWICSDCRLPQDTDVPEPGSLALLGVALAALGVARGKRRAA</sequence>
<comment type="caution">
    <text evidence="3">The sequence shown here is derived from an EMBL/GenBank/DDBJ whole genome shotgun (WGS) entry which is preliminary data.</text>
</comment>
<proteinExistence type="predicted"/>
<reference evidence="3 4" key="1">
    <citation type="submission" date="2019-03" db="EMBL/GenBank/DDBJ databases">
        <title>Draft Genome Sequence of Massilia arenosa sp. nov., a Novel Massilia Species Isolated from a Sandy-loam Maize Soil.</title>
        <authorList>
            <person name="Raths R."/>
            <person name="Peta V."/>
            <person name="Bucking H."/>
        </authorList>
    </citation>
    <scope>NUCLEOTIDE SEQUENCE [LARGE SCALE GENOMIC DNA]</scope>
    <source>
        <strain evidence="3 4">MC02</strain>
    </source>
</reference>
<evidence type="ECO:0000313" key="3">
    <source>
        <dbReference type="EMBL" id="TFW17724.1"/>
    </source>
</evidence>
<keyword evidence="4" id="KW-1185">Reference proteome</keyword>
<dbReference type="AlphaFoldDB" id="A0A4Y9SDB8"/>
<feature type="domain" description="Ice-binding protein C-terminal" evidence="2">
    <location>
        <begin position="311"/>
        <end position="332"/>
    </location>
</feature>
<evidence type="ECO:0000313" key="4">
    <source>
        <dbReference type="Proteomes" id="UP000298438"/>
    </source>
</evidence>
<keyword evidence="1" id="KW-0732">Signal</keyword>
<dbReference type="Proteomes" id="UP000298438">
    <property type="component" value="Unassembled WGS sequence"/>
</dbReference>
<evidence type="ECO:0000256" key="1">
    <source>
        <dbReference type="SAM" id="SignalP"/>
    </source>
</evidence>
<feature type="signal peptide" evidence="1">
    <location>
        <begin position="1"/>
        <end position="23"/>
    </location>
</feature>
<evidence type="ECO:0000259" key="2">
    <source>
        <dbReference type="Pfam" id="PF07589"/>
    </source>
</evidence>
<accession>A0A4Y9SDB8</accession>
<feature type="chain" id="PRO_5021301592" evidence="1">
    <location>
        <begin position="24"/>
        <end position="338"/>
    </location>
</feature>
<dbReference type="Pfam" id="PF07589">
    <property type="entry name" value="PEP-CTERM"/>
    <property type="match status" value="1"/>
</dbReference>
<gene>
    <name evidence="3" type="ORF">E4L96_14075</name>
</gene>